<dbReference type="OrthoDB" id="9779408at2"/>
<dbReference type="InterPro" id="IPR011013">
    <property type="entry name" value="Gal_mutarotase_sf_dom"/>
</dbReference>
<dbReference type="GO" id="GO:0030246">
    <property type="term" value="F:carbohydrate binding"/>
    <property type="evidence" value="ECO:0007669"/>
    <property type="project" value="InterPro"/>
</dbReference>
<evidence type="ECO:0000256" key="5">
    <source>
        <dbReference type="PIRNR" id="PIRNR005096"/>
    </source>
</evidence>
<dbReference type="GO" id="GO:0033499">
    <property type="term" value="P:galactose catabolic process via UDP-galactose, Leloir pathway"/>
    <property type="evidence" value="ECO:0007669"/>
    <property type="project" value="TreeGrafter"/>
</dbReference>
<dbReference type="UniPathway" id="UPA00242"/>
<dbReference type="Pfam" id="PF01263">
    <property type="entry name" value="Aldose_epim"/>
    <property type="match status" value="1"/>
</dbReference>
<evidence type="ECO:0000256" key="2">
    <source>
        <dbReference type="ARBA" id="ARBA00006206"/>
    </source>
</evidence>
<dbReference type="PANTHER" id="PTHR10091:SF0">
    <property type="entry name" value="GALACTOSE MUTAROTASE"/>
    <property type="match status" value="1"/>
</dbReference>
<evidence type="ECO:0000256" key="8">
    <source>
        <dbReference type="PIRSR" id="PIRSR005096-3"/>
    </source>
</evidence>
<dbReference type="InterPro" id="IPR014718">
    <property type="entry name" value="GH-type_carb-bd"/>
</dbReference>
<dbReference type="EMBL" id="FOES01000021">
    <property type="protein sequence ID" value="SEQ65843.1"/>
    <property type="molecule type" value="Genomic_DNA"/>
</dbReference>
<dbReference type="Gene3D" id="2.70.98.10">
    <property type="match status" value="1"/>
</dbReference>
<evidence type="ECO:0000256" key="1">
    <source>
        <dbReference type="ARBA" id="ARBA00005028"/>
    </source>
</evidence>
<comment type="similarity">
    <text evidence="2 5">Belongs to the aldose epimerase family.</text>
</comment>
<dbReference type="RefSeq" id="WP_091773888.1">
    <property type="nucleotide sequence ID" value="NZ_CAESCL010000018.1"/>
</dbReference>
<name>A0A1H9HU17_9BACI</name>
<comment type="pathway">
    <text evidence="1 5">Carbohydrate metabolism; hexose metabolism.</text>
</comment>
<dbReference type="GO" id="GO:0005737">
    <property type="term" value="C:cytoplasm"/>
    <property type="evidence" value="ECO:0007669"/>
    <property type="project" value="TreeGrafter"/>
</dbReference>
<dbReference type="GO" id="GO:0006006">
    <property type="term" value="P:glucose metabolic process"/>
    <property type="evidence" value="ECO:0007669"/>
    <property type="project" value="TreeGrafter"/>
</dbReference>
<feature type="active site" description="Proton donor" evidence="6">
    <location>
        <position position="175"/>
    </location>
</feature>
<evidence type="ECO:0000256" key="3">
    <source>
        <dbReference type="ARBA" id="ARBA00023235"/>
    </source>
</evidence>
<gene>
    <name evidence="9" type="ORF">SAMN05216362_12116</name>
</gene>
<dbReference type="Proteomes" id="UP000199427">
    <property type="component" value="Unassembled WGS sequence"/>
</dbReference>
<dbReference type="STRING" id="571933.SAMN05216362_12116"/>
<dbReference type="PANTHER" id="PTHR10091">
    <property type="entry name" value="ALDOSE-1-EPIMERASE"/>
    <property type="match status" value="1"/>
</dbReference>
<reference evidence="9 10" key="1">
    <citation type="submission" date="2016-10" db="EMBL/GenBank/DDBJ databases">
        <authorList>
            <person name="de Groot N.N."/>
        </authorList>
    </citation>
    <scope>NUCLEOTIDE SEQUENCE [LARGE SCALE GENOMIC DNA]</scope>
    <source>
        <strain evidence="9 10">DSM 21633</strain>
    </source>
</reference>
<feature type="active site" description="Proton acceptor" evidence="6">
    <location>
        <position position="308"/>
    </location>
</feature>
<evidence type="ECO:0000313" key="9">
    <source>
        <dbReference type="EMBL" id="SEQ65843.1"/>
    </source>
</evidence>
<evidence type="ECO:0000313" key="10">
    <source>
        <dbReference type="Proteomes" id="UP000199427"/>
    </source>
</evidence>
<dbReference type="InterPro" id="IPR047215">
    <property type="entry name" value="Galactose_mutarotase-like"/>
</dbReference>
<evidence type="ECO:0000256" key="7">
    <source>
        <dbReference type="PIRSR" id="PIRSR005096-2"/>
    </source>
</evidence>
<accession>A0A1H9HU17</accession>
<dbReference type="EC" id="5.1.3.3" evidence="5"/>
<keyword evidence="10" id="KW-1185">Reference proteome</keyword>
<dbReference type="GO" id="GO:0004034">
    <property type="term" value="F:aldose 1-epimerase activity"/>
    <property type="evidence" value="ECO:0007669"/>
    <property type="project" value="UniProtKB-EC"/>
</dbReference>
<keyword evidence="4 5" id="KW-0119">Carbohydrate metabolism</keyword>
<evidence type="ECO:0000256" key="6">
    <source>
        <dbReference type="PIRSR" id="PIRSR005096-1"/>
    </source>
</evidence>
<organism evidence="9 10">
    <name type="scientific">Piscibacillus halophilus</name>
    <dbReference type="NCBI Taxonomy" id="571933"/>
    <lineage>
        <taxon>Bacteria</taxon>
        <taxon>Bacillati</taxon>
        <taxon>Bacillota</taxon>
        <taxon>Bacilli</taxon>
        <taxon>Bacillales</taxon>
        <taxon>Bacillaceae</taxon>
        <taxon>Piscibacillus</taxon>
    </lineage>
</organism>
<dbReference type="PIRSF" id="PIRSF005096">
    <property type="entry name" value="GALM"/>
    <property type="match status" value="1"/>
</dbReference>
<dbReference type="InterPro" id="IPR008183">
    <property type="entry name" value="Aldose_1/G6P_1-epimerase"/>
</dbReference>
<feature type="binding site" evidence="8">
    <location>
        <begin position="175"/>
        <end position="177"/>
    </location>
    <ligand>
        <name>beta-D-galactose</name>
        <dbReference type="ChEBI" id="CHEBI:27667"/>
    </ligand>
</feature>
<evidence type="ECO:0000256" key="4">
    <source>
        <dbReference type="ARBA" id="ARBA00023277"/>
    </source>
</evidence>
<feature type="binding site" evidence="7">
    <location>
        <position position="248"/>
    </location>
    <ligand>
        <name>beta-D-galactose</name>
        <dbReference type="ChEBI" id="CHEBI:27667"/>
    </ligand>
</feature>
<dbReference type="InterPro" id="IPR015443">
    <property type="entry name" value="Aldose_1-epimerase"/>
</dbReference>
<dbReference type="AlphaFoldDB" id="A0A1H9HU17"/>
<proteinExistence type="inferred from homology"/>
<sequence>MNIKQKTILNKWTEYTLTNDHHVSISLLDYGATITKWLAPDQDGQIENIVLSYDDYDMYEENPLFLGSVIGRVAGRIKNASFTVNQTTYHLEQNDGEHHLHGGSKGLHHHLWSSTPFKTRDAIGVQMTTTAKELEDGYPGDVDISVTYTLTNDNQLSIDYEAQPNLPTPIALTNHTYFNLSGDAKQTIHQHHVKFPASKILELDQNLIPTGCPLNNEGTTFDFRHGRDLKEGLESSHEQHYIANRGYDHYFLFDNEQPKVQVSESKSGRKLLIETNQPGMIMYSGNNIDSQFNINQRTGQKHLGVCFETQAHPASLLDMPLPSIIISGTYHQRTTFKILT</sequence>
<comment type="catalytic activity">
    <reaction evidence="5">
        <text>alpha-D-glucose = beta-D-glucose</text>
        <dbReference type="Rhea" id="RHEA:10264"/>
        <dbReference type="ChEBI" id="CHEBI:15903"/>
        <dbReference type="ChEBI" id="CHEBI:17925"/>
        <dbReference type="EC" id="5.1.3.3"/>
    </reaction>
</comment>
<dbReference type="SUPFAM" id="SSF74650">
    <property type="entry name" value="Galactose mutarotase-like"/>
    <property type="match status" value="1"/>
</dbReference>
<dbReference type="CDD" id="cd09019">
    <property type="entry name" value="galactose_mutarotase_like"/>
    <property type="match status" value="1"/>
</dbReference>
<keyword evidence="3 5" id="KW-0413">Isomerase</keyword>
<protein>
    <recommendedName>
        <fullName evidence="5">Aldose 1-epimerase</fullName>
        <ecNumber evidence="5">5.1.3.3</ecNumber>
    </recommendedName>
</protein>